<dbReference type="InterPro" id="IPR002889">
    <property type="entry name" value="WSC_carb-bd"/>
</dbReference>
<feature type="transmembrane region" description="Helical" evidence="3">
    <location>
        <begin position="246"/>
        <end position="268"/>
    </location>
</feature>
<feature type="domain" description="WSC" evidence="4">
    <location>
        <begin position="461"/>
        <end position="561"/>
    </location>
</feature>
<keyword evidence="3" id="KW-0472">Membrane</keyword>
<name>A0A409VRL8_9AGAR</name>
<dbReference type="OrthoDB" id="5985073at2759"/>
<proteinExistence type="predicted"/>
<keyword evidence="1" id="KW-0677">Repeat</keyword>
<dbReference type="InParanoid" id="A0A409VRL8"/>
<keyword evidence="3" id="KW-1133">Transmembrane helix</keyword>
<dbReference type="EMBL" id="NHTK01005998">
    <property type="protein sequence ID" value="PPQ68877.1"/>
    <property type="molecule type" value="Genomic_DNA"/>
</dbReference>
<feature type="compositionally biased region" description="Basic and acidic residues" evidence="2">
    <location>
        <begin position="334"/>
        <end position="344"/>
    </location>
</feature>
<dbReference type="Gene3D" id="2.60.120.260">
    <property type="entry name" value="Galactose-binding domain-like"/>
    <property type="match status" value="1"/>
</dbReference>
<evidence type="ECO:0000256" key="1">
    <source>
        <dbReference type="ARBA" id="ARBA00022737"/>
    </source>
</evidence>
<evidence type="ECO:0000313" key="5">
    <source>
        <dbReference type="EMBL" id="PPQ68877.1"/>
    </source>
</evidence>
<evidence type="ECO:0000313" key="6">
    <source>
        <dbReference type="Proteomes" id="UP000284842"/>
    </source>
</evidence>
<keyword evidence="3" id="KW-0812">Transmembrane</keyword>
<gene>
    <name evidence="5" type="ORF">CVT24_007686</name>
</gene>
<feature type="region of interest" description="Disordered" evidence="2">
    <location>
        <begin position="318"/>
        <end position="374"/>
    </location>
</feature>
<evidence type="ECO:0000259" key="4">
    <source>
        <dbReference type="PROSITE" id="PS51212"/>
    </source>
</evidence>
<protein>
    <recommendedName>
        <fullName evidence="4">WSC domain-containing protein</fullName>
    </recommendedName>
</protein>
<dbReference type="PROSITE" id="PS51212">
    <property type="entry name" value="WSC"/>
    <property type="match status" value="2"/>
</dbReference>
<dbReference type="AlphaFoldDB" id="A0A409VRL8"/>
<evidence type="ECO:0000256" key="3">
    <source>
        <dbReference type="SAM" id="Phobius"/>
    </source>
</evidence>
<dbReference type="STRING" id="181874.A0A409VRL8"/>
<dbReference type="Pfam" id="PF01822">
    <property type="entry name" value="WSC"/>
    <property type="match status" value="2"/>
</dbReference>
<dbReference type="SMART" id="SM00321">
    <property type="entry name" value="WSC"/>
    <property type="match status" value="2"/>
</dbReference>
<keyword evidence="6" id="KW-1185">Reference proteome</keyword>
<accession>A0A409VRL8</accession>
<evidence type="ECO:0000256" key="2">
    <source>
        <dbReference type="SAM" id="MobiDB-lite"/>
    </source>
</evidence>
<sequence>MAAPDDPQTIKIDSGHPSIFHQGFWQEQNLTGLSLFNNSASFTNTSESTKVVRFVGTSITVGGGLQPIGNTKNLPLEVRFSIDNGQASPYSPDAPDAYTVLLYYQSGSLPMGEHVLAVTNLVNGDIVHLDYFEIEASGGKPQILKSDGSLVPSHSSSITPVADPTITLSHSSTTAMTSIANKLSPFSSAIQTLTSHTLSSSPPANSSQHAADLVGPGASSTLSAQGVNASNTASTAPIPSQSHDKLIIIIASLLGSLLFVVCTVFLALQYRRRRRQKIIHRWSQLYGLTYQQGAYTHTSGLYETESRQLWRSSGVLSSSRDSLHSDFPGSTPDKGVDGGNRSEKSVPGSTRRPDRNGDSRDALPRALHYGAPPAPQNPMAATDCINYCTSCGMALAGVEYGEECYCSNGFLHDYGTSSSCNMPCRGNPLEMCGGPNALNVYATGVRPYTTGPAIAPASYKGYLLTQCWQDDTWPLGGGRILPHWPSTPILPEQMSIFKCIDGCAASGYTSAGVEWGQECWCGNVTFPPGQSTEFSQCDMPCHGDAGQLCGGSNRIIIYNKP</sequence>
<dbReference type="InterPro" id="IPR051589">
    <property type="entry name" value="Sialate-O-sulfotransferase"/>
</dbReference>
<comment type="caution">
    <text evidence="5">The sequence shown here is derived from an EMBL/GenBank/DDBJ whole genome shotgun (WGS) entry which is preliminary data.</text>
</comment>
<organism evidence="5 6">
    <name type="scientific">Panaeolus cyanescens</name>
    <dbReference type="NCBI Taxonomy" id="181874"/>
    <lineage>
        <taxon>Eukaryota</taxon>
        <taxon>Fungi</taxon>
        <taxon>Dikarya</taxon>
        <taxon>Basidiomycota</taxon>
        <taxon>Agaricomycotina</taxon>
        <taxon>Agaricomycetes</taxon>
        <taxon>Agaricomycetidae</taxon>
        <taxon>Agaricales</taxon>
        <taxon>Agaricineae</taxon>
        <taxon>Galeropsidaceae</taxon>
        <taxon>Panaeolus</taxon>
    </lineage>
</organism>
<dbReference type="PANTHER" id="PTHR45964">
    <property type="entry name" value="WSCD FAMILY MEMBER CG9164"/>
    <property type="match status" value="1"/>
</dbReference>
<dbReference type="PANTHER" id="PTHR45964:SF5">
    <property type="entry name" value="WSCD FAMILY MEMBER CG9164"/>
    <property type="match status" value="1"/>
</dbReference>
<reference evidence="5 6" key="1">
    <citation type="journal article" date="2018" name="Evol. Lett.">
        <title>Horizontal gene cluster transfer increased hallucinogenic mushroom diversity.</title>
        <authorList>
            <person name="Reynolds H.T."/>
            <person name="Vijayakumar V."/>
            <person name="Gluck-Thaler E."/>
            <person name="Korotkin H.B."/>
            <person name="Matheny P.B."/>
            <person name="Slot J.C."/>
        </authorList>
    </citation>
    <scope>NUCLEOTIDE SEQUENCE [LARGE SCALE GENOMIC DNA]</scope>
    <source>
        <strain evidence="5 6">2629</strain>
    </source>
</reference>
<dbReference type="Proteomes" id="UP000284842">
    <property type="component" value="Unassembled WGS sequence"/>
</dbReference>
<feature type="domain" description="WSC" evidence="4">
    <location>
        <begin position="352"/>
        <end position="444"/>
    </location>
</feature>
<feature type="compositionally biased region" description="Basic and acidic residues" evidence="2">
    <location>
        <begin position="351"/>
        <end position="363"/>
    </location>
</feature>